<evidence type="ECO:0000313" key="3">
    <source>
        <dbReference type="Proteomes" id="UP001212997"/>
    </source>
</evidence>
<dbReference type="AlphaFoldDB" id="A0AAD5UR06"/>
<feature type="compositionally biased region" description="Polar residues" evidence="1">
    <location>
        <begin position="451"/>
        <end position="460"/>
    </location>
</feature>
<dbReference type="CDD" id="cd00084">
    <property type="entry name" value="HMG-box_SF"/>
    <property type="match status" value="1"/>
</dbReference>
<feature type="compositionally biased region" description="Low complexity" evidence="1">
    <location>
        <begin position="436"/>
        <end position="450"/>
    </location>
</feature>
<organism evidence="2 3">
    <name type="scientific">Meripilus lineatus</name>
    <dbReference type="NCBI Taxonomy" id="2056292"/>
    <lineage>
        <taxon>Eukaryota</taxon>
        <taxon>Fungi</taxon>
        <taxon>Dikarya</taxon>
        <taxon>Basidiomycota</taxon>
        <taxon>Agaricomycotina</taxon>
        <taxon>Agaricomycetes</taxon>
        <taxon>Polyporales</taxon>
        <taxon>Meripilaceae</taxon>
        <taxon>Meripilus</taxon>
    </lineage>
</organism>
<dbReference type="Proteomes" id="UP001212997">
    <property type="component" value="Unassembled WGS sequence"/>
</dbReference>
<gene>
    <name evidence="2" type="ORF">NLI96_g11954</name>
</gene>
<evidence type="ECO:0000256" key="1">
    <source>
        <dbReference type="SAM" id="MobiDB-lite"/>
    </source>
</evidence>
<evidence type="ECO:0000313" key="2">
    <source>
        <dbReference type="EMBL" id="KAJ3475258.1"/>
    </source>
</evidence>
<feature type="compositionally biased region" description="Low complexity" evidence="1">
    <location>
        <begin position="410"/>
        <end position="429"/>
    </location>
</feature>
<comment type="caution">
    <text evidence="2">The sequence shown here is derived from an EMBL/GenBank/DDBJ whole genome shotgun (WGS) entry which is preliminary data.</text>
</comment>
<accession>A0AAD5UR06</accession>
<proteinExistence type="predicted"/>
<sequence length="477" mass="52483">MPAVRTPPSTRISLAKYYHTQRNASTRARTSFAAQLAPRPRKKLTSAEKAVRRARRAKHSAELTEALSEVMKAIWGHAEDLSIKFPGHNPQYYFQKIMQQTHTPSSSRKVSPWNAFLSANSKKVSAASNPGANIGGLKGAPLISRELRETWNAMTHEEKMESTRDTREELEALRETKTLAPQNVAINCFHDCFLSVDLLGVNQISQVHARTGTEVLLVAVRANQDHFMSPRVFATSERVGNCFETVFKRSALDFSFKLEAFMLSGVQGVYENYRCEILTLKHKISDIILTQLQIIARPNKIWRMNYNNFATEITAKHAIVCEGWPLSTFQSPSSINSRTELDVLLNAWTTGVTSFRRLEPDEFKKWSDARFQAALQASQAQSHTQVPASRSVVAQIIRTEAAASSVTQNSIAPSSAPSAPSTSASCSASVDTSGISPVTAAQASPTPATSLSQPPSNGIMSVSGLIVAQKKPRKTRL</sequence>
<reference evidence="2" key="1">
    <citation type="submission" date="2022-07" db="EMBL/GenBank/DDBJ databases">
        <title>Genome Sequence of Physisporinus lineatus.</title>
        <authorList>
            <person name="Buettner E."/>
        </authorList>
    </citation>
    <scope>NUCLEOTIDE SEQUENCE</scope>
    <source>
        <strain evidence="2">VT162</strain>
    </source>
</reference>
<feature type="region of interest" description="Disordered" evidence="1">
    <location>
        <begin position="406"/>
        <end position="477"/>
    </location>
</feature>
<name>A0AAD5UR06_9APHY</name>
<protein>
    <submittedName>
        <fullName evidence="2">Uncharacterized protein</fullName>
    </submittedName>
</protein>
<dbReference type="EMBL" id="JANAWD010000887">
    <property type="protein sequence ID" value="KAJ3475258.1"/>
    <property type="molecule type" value="Genomic_DNA"/>
</dbReference>
<keyword evidence="3" id="KW-1185">Reference proteome</keyword>